<evidence type="ECO:0000259" key="4">
    <source>
        <dbReference type="PROSITE" id="PS50103"/>
    </source>
</evidence>
<organism evidence="6">
    <name type="scientific">Brassica campestris</name>
    <name type="common">Field mustard</name>
    <dbReference type="NCBI Taxonomy" id="3711"/>
    <lineage>
        <taxon>Eukaryota</taxon>
        <taxon>Viridiplantae</taxon>
        <taxon>Streptophyta</taxon>
        <taxon>Embryophyta</taxon>
        <taxon>Tracheophyta</taxon>
        <taxon>Spermatophyta</taxon>
        <taxon>Magnoliopsida</taxon>
        <taxon>eudicotyledons</taxon>
        <taxon>Gunneridae</taxon>
        <taxon>Pentapetalae</taxon>
        <taxon>rosids</taxon>
        <taxon>malvids</taxon>
        <taxon>Brassicales</taxon>
        <taxon>Brassicaceae</taxon>
        <taxon>Brassiceae</taxon>
        <taxon>Brassica</taxon>
    </lineage>
</organism>
<dbReference type="GO" id="GO:0008270">
    <property type="term" value="F:zinc ion binding"/>
    <property type="evidence" value="ECO:0007669"/>
    <property type="project" value="UniProtKB-KW"/>
</dbReference>
<evidence type="ECO:0000256" key="3">
    <source>
        <dbReference type="SAM" id="MobiDB-lite"/>
    </source>
</evidence>
<dbReference type="PROSITE" id="PS50103">
    <property type="entry name" value="ZF_C3H1"/>
    <property type="match status" value="1"/>
</dbReference>
<feature type="compositionally biased region" description="Polar residues" evidence="3">
    <location>
        <begin position="388"/>
        <end position="397"/>
    </location>
</feature>
<dbReference type="PANTHER" id="PTHR33400:SF2">
    <property type="entry name" value="ZINC FINGER CCCH DOMAIN-CONTAINING PROTEIN 6"/>
    <property type="match status" value="1"/>
</dbReference>
<dbReference type="PANTHER" id="PTHR33400">
    <property type="entry name" value="ZINC FINGER CCCH DOMAIN-CONTAINING PROTEIN 6-RELATED"/>
    <property type="match status" value="1"/>
</dbReference>
<keyword evidence="1" id="KW-0238">DNA-binding</keyword>
<feature type="region of interest" description="Disordered" evidence="3">
    <location>
        <begin position="258"/>
        <end position="357"/>
    </location>
</feature>
<gene>
    <name evidence="6" type="ORF">BRAA08T34900Z</name>
    <name evidence="5" type="ORF">BRAPAZ1V2_A08P32280.2</name>
</gene>
<reference evidence="6" key="1">
    <citation type="submission" date="2018-11" db="EMBL/GenBank/DDBJ databases">
        <authorList>
            <consortium name="Genoscope - CEA"/>
            <person name="William W."/>
        </authorList>
    </citation>
    <scope>NUCLEOTIDE SEQUENCE</scope>
</reference>
<dbReference type="Gramene" id="A08p32280.2_BraZ1">
    <property type="protein sequence ID" value="A08p32280.2_BraZ1.CDS"/>
    <property type="gene ID" value="A08g32280.2_BraZ1"/>
</dbReference>
<protein>
    <recommendedName>
        <fullName evidence="4">C3H1-type domain-containing protein</fullName>
    </recommendedName>
</protein>
<proteinExistence type="predicted"/>
<evidence type="ECO:0000256" key="2">
    <source>
        <dbReference type="PROSITE-ProRule" id="PRU00723"/>
    </source>
</evidence>
<dbReference type="EMBL" id="LS974624">
    <property type="protein sequence ID" value="CAG7899562.1"/>
    <property type="molecule type" value="Genomic_DNA"/>
</dbReference>
<evidence type="ECO:0000313" key="6">
    <source>
        <dbReference type="EMBL" id="VDD07134.1"/>
    </source>
</evidence>
<feature type="compositionally biased region" description="Polar residues" evidence="3">
    <location>
        <begin position="258"/>
        <end position="277"/>
    </location>
</feature>
<dbReference type="Proteomes" id="UP000694005">
    <property type="component" value="Chromosome A08"/>
</dbReference>
<evidence type="ECO:0000256" key="1">
    <source>
        <dbReference type="ARBA" id="ARBA00023125"/>
    </source>
</evidence>
<evidence type="ECO:0000313" key="5">
    <source>
        <dbReference type="EMBL" id="CAG7899562.1"/>
    </source>
</evidence>
<feature type="region of interest" description="Disordered" evidence="3">
    <location>
        <begin position="154"/>
        <end position="184"/>
    </location>
</feature>
<dbReference type="GO" id="GO:0003677">
    <property type="term" value="F:DNA binding"/>
    <property type="evidence" value="ECO:0007669"/>
    <property type="project" value="UniProtKB-KW"/>
</dbReference>
<accession>A0A3P6C1J3</accession>
<dbReference type="AlphaFoldDB" id="A0A3P6C1J3"/>
<dbReference type="InterPro" id="IPR000571">
    <property type="entry name" value="Znf_CCCH"/>
</dbReference>
<feature type="domain" description="C3H1-type" evidence="4">
    <location>
        <begin position="355"/>
        <end position="383"/>
    </location>
</feature>
<feature type="zinc finger region" description="C3H1-type" evidence="2">
    <location>
        <begin position="355"/>
        <end position="383"/>
    </location>
</feature>
<keyword evidence="2" id="KW-0862">Zinc</keyword>
<feature type="region of interest" description="Disordered" evidence="3">
    <location>
        <begin position="29"/>
        <end position="60"/>
    </location>
</feature>
<feature type="compositionally biased region" description="Basic and acidic residues" evidence="3">
    <location>
        <begin position="37"/>
        <end position="49"/>
    </location>
</feature>
<feature type="region of interest" description="Disordered" evidence="3">
    <location>
        <begin position="383"/>
        <end position="407"/>
    </location>
</feature>
<keyword evidence="2" id="KW-0479">Metal-binding</keyword>
<name>A0A3P6C1J3_BRACM</name>
<keyword evidence="2" id="KW-0863">Zinc-finger</keyword>
<dbReference type="EMBL" id="LR031575">
    <property type="protein sequence ID" value="VDD07134.1"/>
    <property type="molecule type" value="Genomic_DNA"/>
</dbReference>
<sequence length="407" mass="44305">MRALHKSKRVSWPPDFKLCQVRLFISEDSPSQVGSESQDHLQAKSHPSEDNLPPGFGGPLSANDSQIKLSDIPVIKWKCSIRILLDEEWRVVAGEESKEVETQNQRELRVLEAFYPGASAIPPNPSVPADVDNSEYDDQQTVVIPILPVEDDDVIDSASDLPPQSGVDVGTEPPRTDENTSVSSTLPAASEIMAALTAISNNKELGSGMIDQDLLMKILSNPKLVENLVANNGGAGSVSSNASSPYLSEANGVVTTTPASSNGQYYPQPTVTHTPSMTYPPPASSDHPNYGAPPARDASYYKSLIQQHGGERQEAPPPVQQHLGYRYNPQPGGGPNPEMVNSNNNNNQRPRDSKPKIMKPCMYFNSSRGCRNGANCLYQHDAAAYQPRNPNNGNEMSSAKRMRFDRD</sequence>